<evidence type="ECO:0000313" key="2">
    <source>
        <dbReference type="EMBL" id="OQR76401.1"/>
    </source>
</evidence>
<comment type="caution">
    <text evidence="2">The sequence shown here is derived from an EMBL/GenBank/DDBJ whole genome shotgun (WGS) entry which is preliminary data.</text>
</comment>
<dbReference type="STRING" id="418985.A0A1V9XSH0"/>
<evidence type="ECO:0000256" key="1">
    <source>
        <dbReference type="SAM" id="MobiDB-lite"/>
    </source>
</evidence>
<dbReference type="Gene3D" id="3.30.470.20">
    <property type="entry name" value="ATP-grasp fold, B domain"/>
    <property type="match status" value="1"/>
</dbReference>
<gene>
    <name evidence="2" type="ORF">BIW11_00595</name>
</gene>
<proteinExistence type="predicted"/>
<reference evidence="2 3" key="1">
    <citation type="journal article" date="2017" name="Gigascience">
        <title>Draft genome of the honey bee ectoparasitic mite, Tropilaelaps mercedesae, is shaped by the parasitic life history.</title>
        <authorList>
            <person name="Dong X."/>
            <person name="Armstrong S.D."/>
            <person name="Xia D."/>
            <person name="Makepeace B.L."/>
            <person name="Darby A.C."/>
            <person name="Kadowaki T."/>
        </authorList>
    </citation>
    <scope>NUCLEOTIDE SEQUENCE [LARGE SCALE GENOMIC DNA]</scope>
    <source>
        <strain evidence="2">Wuxi-XJTLU</strain>
    </source>
</reference>
<feature type="compositionally biased region" description="Basic and acidic residues" evidence="1">
    <location>
        <begin position="1"/>
        <end position="23"/>
    </location>
</feature>
<dbReference type="EMBL" id="MNPL01004863">
    <property type="protein sequence ID" value="OQR76401.1"/>
    <property type="molecule type" value="Genomic_DNA"/>
</dbReference>
<name>A0A1V9XSH0_9ACAR</name>
<dbReference type="PANTHER" id="PTHR47113:SF1">
    <property type="entry name" value="LD09343P"/>
    <property type="match status" value="1"/>
</dbReference>
<sequence>MSVSTEVRHRFPGDGEPKSDSEKTTPSSESRASGASLNRGNRPLIHIEVPKGVWALLSLTFACSVTLLYVNVDMRSISIDEFKQIKNITVNQAGNCERIEFAPGPIAWLHGKGLESGYLRHVVDVFQRVGYRVVTRKPPRWDVLWSHEYPFGDLSYEVNNLTPGQRVNHIPGTGYITNKVSLATGSSTKTIPTAFKLPRQKQEFLAYARANPKTLWVQKSNSHRGIVAKKAEEVELHHEDTFVQEFIENPLLVDGYKFDIGVYVVMTSVKPLRVYMFEGDALLRFCSKPYDKRSRDLDTYVVGDNYLPIWEVPSLKAAFTQQKFSMKESLNSYLRQNGLNPEKIWGQIRAAVSSVYFDKQRDIDKASRRFSSTTPFFEMVRFDFLVDSQLGVHLLEANMSPNLSSAHFKQNARLYEQVIYNLLSVTGLTSVGRDLSVQASQGRSDAVVSDQDLVVYPSQCVTDCSGDGRHCASSELCSLCAPCWDDDVKEALALAFTEHMTRGKFRRLIPVPERDPVDSEFMKHPANRRMYLWFEGKCQLDETFCS</sequence>
<dbReference type="PROSITE" id="PS51221">
    <property type="entry name" value="TTL"/>
    <property type="match status" value="1"/>
</dbReference>
<dbReference type="PANTHER" id="PTHR47113">
    <property type="entry name" value="LD09343P"/>
    <property type="match status" value="1"/>
</dbReference>
<feature type="region of interest" description="Disordered" evidence="1">
    <location>
        <begin position="1"/>
        <end position="37"/>
    </location>
</feature>
<dbReference type="AlphaFoldDB" id="A0A1V9XSH0"/>
<dbReference type="Pfam" id="PF03133">
    <property type="entry name" value="TTL"/>
    <property type="match status" value="1"/>
</dbReference>
<keyword evidence="3" id="KW-1185">Reference proteome</keyword>
<protein>
    <submittedName>
        <fullName evidence="2">Tubulin polyglutamylase TTLL4-like</fullName>
    </submittedName>
</protein>
<dbReference type="InterPro" id="IPR004344">
    <property type="entry name" value="TTL/TTLL_fam"/>
</dbReference>
<dbReference type="OrthoDB" id="202825at2759"/>
<organism evidence="2 3">
    <name type="scientific">Tropilaelaps mercedesae</name>
    <dbReference type="NCBI Taxonomy" id="418985"/>
    <lineage>
        <taxon>Eukaryota</taxon>
        <taxon>Metazoa</taxon>
        <taxon>Ecdysozoa</taxon>
        <taxon>Arthropoda</taxon>
        <taxon>Chelicerata</taxon>
        <taxon>Arachnida</taxon>
        <taxon>Acari</taxon>
        <taxon>Parasitiformes</taxon>
        <taxon>Mesostigmata</taxon>
        <taxon>Gamasina</taxon>
        <taxon>Dermanyssoidea</taxon>
        <taxon>Laelapidae</taxon>
        <taxon>Tropilaelaps</taxon>
    </lineage>
</organism>
<accession>A0A1V9XSH0</accession>
<evidence type="ECO:0000313" key="3">
    <source>
        <dbReference type="Proteomes" id="UP000192247"/>
    </source>
</evidence>
<dbReference type="InParanoid" id="A0A1V9XSH0"/>
<feature type="compositionally biased region" description="Polar residues" evidence="1">
    <location>
        <begin position="24"/>
        <end position="37"/>
    </location>
</feature>
<dbReference type="Proteomes" id="UP000192247">
    <property type="component" value="Unassembled WGS sequence"/>
</dbReference>
<dbReference type="InterPro" id="IPR053317">
    <property type="entry name" value="Tubulin_polyglutamylase"/>
</dbReference>
<dbReference type="SUPFAM" id="SSF56059">
    <property type="entry name" value="Glutathione synthetase ATP-binding domain-like"/>
    <property type="match status" value="1"/>
</dbReference>